<evidence type="ECO:0000256" key="1">
    <source>
        <dbReference type="SAM" id="MobiDB-lite"/>
    </source>
</evidence>
<dbReference type="AlphaFoldDB" id="A0A7V4LDD7"/>
<organism evidence="4">
    <name type="scientific">Desulfobacca acetoxidans</name>
    <dbReference type="NCBI Taxonomy" id="60893"/>
    <lineage>
        <taxon>Bacteria</taxon>
        <taxon>Pseudomonadati</taxon>
        <taxon>Thermodesulfobacteriota</taxon>
        <taxon>Desulfobaccia</taxon>
        <taxon>Desulfobaccales</taxon>
        <taxon>Desulfobaccaceae</taxon>
        <taxon>Desulfobacca</taxon>
    </lineage>
</organism>
<sequence length="276" mass="29997">MKIRTLLGSESWSRFGAGRPLPCLLVIILGIAAVLTPAAWGAVGSFIQVEGPVEVLRQGAPPALPAKIKDGVDKGDLVRTKSGGRAQIRFVDDTTLTIAPGSALVIEEYLYDAPRGARQASLSLLRGLTYTVVDKVLKTEEPDFLIKTSTAIFGVRGTRFFVLAAARFNAGYNEQGRLEAASRDRLQKALLMGMEFVTAVRGRPLSPVQRLSLADLNTLRQWLVTGVPESILTGDPPFMSLTGPPVKKFPTPDLPQDLRDEMFVPPTPKPRPPHNY</sequence>
<feature type="domain" description="FecR protein" evidence="3">
    <location>
        <begin position="76"/>
        <end position="162"/>
    </location>
</feature>
<evidence type="ECO:0000259" key="3">
    <source>
        <dbReference type="Pfam" id="PF04773"/>
    </source>
</evidence>
<feature type="transmembrane region" description="Helical" evidence="2">
    <location>
        <begin position="21"/>
        <end position="43"/>
    </location>
</feature>
<reference evidence="4" key="1">
    <citation type="journal article" date="2020" name="mSystems">
        <title>Genome- and Community-Level Interaction Insights into Carbon Utilization and Element Cycling Functions of Hydrothermarchaeota in Hydrothermal Sediment.</title>
        <authorList>
            <person name="Zhou Z."/>
            <person name="Liu Y."/>
            <person name="Xu W."/>
            <person name="Pan J."/>
            <person name="Luo Z.H."/>
            <person name="Li M."/>
        </authorList>
    </citation>
    <scope>NUCLEOTIDE SEQUENCE [LARGE SCALE GENOMIC DNA]</scope>
    <source>
        <strain evidence="4">SpSt-548</strain>
    </source>
</reference>
<dbReference type="Pfam" id="PF04773">
    <property type="entry name" value="FecR"/>
    <property type="match status" value="1"/>
</dbReference>
<keyword evidence="2" id="KW-0812">Transmembrane</keyword>
<comment type="caution">
    <text evidence="4">The sequence shown here is derived from an EMBL/GenBank/DDBJ whole genome shotgun (WGS) entry which is preliminary data.</text>
</comment>
<dbReference type="EMBL" id="DSXI01000564">
    <property type="protein sequence ID" value="HGS05955.1"/>
    <property type="molecule type" value="Genomic_DNA"/>
</dbReference>
<evidence type="ECO:0000256" key="2">
    <source>
        <dbReference type="SAM" id="Phobius"/>
    </source>
</evidence>
<feature type="region of interest" description="Disordered" evidence="1">
    <location>
        <begin position="247"/>
        <end position="276"/>
    </location>
</feature>
<name>A0A7V4LDD7_9BACT</name>
<keyword evidence="2" id="KW-0472">Membrane</keyword>
<dbReference type="InterPro" id="IPR006860">
    <property type="entry name" value="FecR"/>
</dbReference>
<dbReference type="PANTHER" id="PTHR38731">
    <property type="entry name" value="LIPL45-RELATED LIPOPROTEIN-RELATED"/>
    <property type="match status" value="1"/>
</dbReference>
<accession>A0A7V4LDD7</accession>
<protein>
    <recommendedName>
        <fullName evidence="3">FecR protein domain-containing protein</fullName>
    </recommendedName>
</protein>
<feature type="compositionally biased region" description="Pro residues" evidence="1">
    <location>
        <begin position="265"/>
        <end position="276"/>
    </location>
</feature>
<dbReference type="PANTHER" id="PTHR38731:SF3">
    <property type="entry name" value="BLL6125 PROTEIN"/>
    <property type="match status" value="1"/>
</dbReference>
<evidence type="ECO:0000313" key="4">
    <source>
        <dbReference type="EMBL" id="HGS05955.1"/>
    </source>
</evidence>
<dbReference type="Gene3D" id="2.60.120.1440">
    <property type="match status" value="1"/>
</dbReference>
<keyword evidence="2" id="KW-1133">Transmembrane helix</keyword>
<proteinExistence type="predicted"/>
<gene>
    <name evidence="4" type="ORF">ENT08_09540</name>
</gene>